<comment type="caution">
    <text evidence="2">The sequence shown here is derived from an EMBL/GenBank/DDBJ whole genome shotgun (WGS) entry which is preliminary data.</text>
</comment>
<dbReference type="Proteomes" id="UP000604341">
    <property type="component" value="Unassembled WGS sequence"/>
</dbReference>
<gene>
    <name evidence="2" type="ORF">GCM10010844_05380</name>
</gene>
<dbReference type="EMBL" id="BMPE01000001">
    <property type="protein sequence ID" value="GGK89745.1"/>
    <property type="molecule type" value="Genomic_DNA"/>
</dbReference>
<protein>
    <submittedName>
        <fullName evidence="2">Uncharacterized protein</fullName>
    </submittedName>
</protein>
<evidence type="ECO:0000313" key="2">
    <source>
        <dbReference type="EMBL" id="GGK89745.1"/>
    </source>
</evidence>
<proteinExistence type="predicted"/>
<sequence>MPAVINAVLGTLLLGSLMLTAPAPEPTVLVSRVATQDAQTPAGEVVGHYTVQVELIRTGSSVQARSRFTSTLKGPAVANGVLLVTGPDRKELARSNPRQLATLTPGGQATLVSPLTQAEATCAEALVNVWSGPQAPGQDPAGRRGPDLQPAAFNVKVCRA</sequence>
<organism evidence="2 3">
    <name type="scientific">Deinococcus radiotolerans</name>
    <dbReference type="NCBI Taxonomy" id="1309407"/>
    <lineage>
        <taxon>Bacteria</taxon>
        <taxon>Thermotogati</taxon>
        <taxon>Deinococcota</taxon>
        <taxon>Deinococci</taxon>
        <taxon>Deinococcales</taxon>
        <taxon>Deinococcaceae</taxon>
        <taxon>Deinococcus</taxon>
    </lineage>
</organism>
<keyword evidence="3" id="KW-1185">Reference proteome</keyword>
<evidence type="ECO:0000313" key="3">
    <source>
        <dbReference type="Proteomes" id="UP000604341"/>
    </source>
</evidence>
<name>A0ABQ2FE82_9DEIO</name>
<feature type="chain" id="PRO_5047204464" evidence="1">
    <location>
        <begin position="24"/>
        <end position="160"/>
    </location>
</feature>
<dbReference type="RefSeq" id="WP_189067404.1">
    <property type="nucleotide sequence ID" value="NZ_BMPE01000001.1"/>
</dbReference>
<keyword evidence="1" id="KW-0732">Signal</keyword>
<feature type="signal peptide" evidence="1">
    <location>
        <begin position="1"/>
        <end position="23"/>
    </location>
</feature>
<reference evidence="3" key="1">
    <citation type="journal article" date="2019" name="Int. J. Syst. Evol. Microbiol.">
        <title>The Global Catalogue of Microorganisms (GCM) 10K type strain sequencing project: providing services to taxonomists for standard genome sequencing and annotation.</title>
        <authorList>
            <consortium name="The Broad Institute Genomics Platform"/>
            <consortium name="The Broad Institute Genome Sequencing Center for Infectious Disease"/>
            <person name="Wu L."/>
            <person name="Ma J."/>
        </authorList>
    </citation>
    <scope>NUCLEOTIDE SEQUENCE [LARGE SCALE GENOMIC DNA]</scope>
    <source>
        <strain evidence="3">JCM 19173</strain>
    </source>
</reference>
<evidence type="ECO:0000256" key="1">
    <source>
        <dbReference type="SAM" id="SignalP"/>
    </source>
</evidence>
<accession>A0ABQ2FE82</accession>